<dbReference type="AlphaFoldDB" id="A0A820QD82"/>
<dbReference type="Proteomes" id="UP000663842">
    <property type="component" value="Unassembled WGS sequence"/>
</dbReference>
<accession>A0A820QD82</accession>
<sequence>MLSDNISITLNENISRDQYETQKNTIDQSQMVKMPTTRSFAHEMSEHQQKCMNMNQNDQESLELDENYIQS</sequence>
<evidence type="ECO:0000313" key="1">
    <source>
        <dbReference type="EMBL" id="CAF4418510.1"/>
    </source>
</evidence>
<gene>
    <name evidence="1" type="ORF">UXM345_LOCUS38696</name>
</gene>
<reference evidence="1" key="1">
    <citation type="submission" date="2021-02" db="EMBL/GenBank/DDBJ databases">
        <authorList>
            <person name="Nowell W R."/>
        </authorList>
    </citation>
    <scope>NUCLEOTIDE SEQUENCE</scope>
</reference>
<organism evidence="1 2">
    <name type="scientific">Rotaria magnacalcarata</name>
    <dbReference type="NCBI Taxonomy" id="392030"/>
    <lineage>
        <taxon>Eukaryota</taxon>
        <taxon>Metazoa</taxon>
        <taxon>Spiralia</taxon>
        <taxon>Gnathifera</taxon>
        <taxon>Rotifera</taxon>
        <taxon>Eurotatoria</taxon>
        <taxon>Bdelloidea</taxon>
        <taxon>Philodinida</taxon>
        <taxon>Philodinidae</taxon>
        <taxon>Rotaria</taxon>
    </lineage>
</organism>
<feature type="non-terminal residue" evidence="1">
    <location>
        <position position="71"/>
    </location>
</feature>
<evidence type="ECO:0000313" key="2">
    <source>
        <dbReference type="Proteomes" id="UP000663842"/>
    </source>
</evidence>
<name>A0A820QD82_9BILA</name>
<proteinExistence type="predicted"/>
<comment type="caution">
    <text evidence="1">The sequence shown here is derived from an EMBL/GenBank/DDBJ whole genome shotgun (WGS) entry which is preliminary data.</text>
</comment>
<protein>
    <submittedName>
        <fullName evidence="1">Uncharacterized protein</fullName>
    </submittedName>
</protein>
<dbReference type="EMBL" id="CAJOBF010030510">
    <property type="protein sequence ID" value="CAF4418510.1"/>
    <property type="molecule type" value="Genomic_DNA"/>
</dbReference>